<evidence type="ECO:0000313" key="5">
    <source>
        <dbReference type="EMBL" id="PIY32898.1"/>
    </source>
</evidence>
<evidence type="ECO:0008006" key="10">
    <source>
        <dbReference type="Google" id="ProtNLM"/>
    </source>
</evidence>
<evidence type="ECO:0000313" key="8">
    <source>
        <dbReference type="Proteomes" id="UP000228560"/>
    </source>
</evidence>
<evidence type="ECO:0000313" key="3">
    <source>
        <dbReference type="EMBL" id="OIP70195.1"/>
    </source>
</evidence>
<evidence type="ECO:0000313" key="7">
    <source>
        <dbReference type="Proteomes" id="UP000182763"/>
    </source>
</evidence>
<organism evidence="3 7">
    <name type="scientific">Candidatus Infernicultor aquiphilus</name>
    <dbReference type="NCBI Taxonomy" id="1805029"/>
    <lineage>
        <taxon>Bacteria</taxon>
        <taxon>Pseudomonadati</taxon>
        <taxon>Atribacterota</taxon>
        <taxon>Candidatus Phoenicimicrobiia</taxon>
        <taxon>Candidatus Pheonicimicrobiales</taxon>
        <taxon>Candidatus Phoenicimicrobiaceae</taxon>
        <taxon>Candidatus Infernicultor</taxon>
    </lineage>
</organism>
<dbReference type="Pfam" id="PF02325">
    <property type="entry name" value="CCB3_YggT"/>
    <property type="match status" value="1"/>
</dbReference>
<keyword evidence="2" id="KW-0472">Membrane</keyword>
<evidence type="ECO:0000313" key="9">
    <source>
        <dbReference type="Proteomes" id="UP000230646"/>
    </source>
</evidence>
<comment type="caution">
    <text evidence="3">The sequence shown here is derived from an EMBL/GenBank/DDBJ whole genome shotgun (WGS) entry which is preliminary data.</text>
</comment>
<feature type="transmembrane region" description="Helical" evidence="2">
    <location>
        <begin position="50"/>
        <end position="76"/>
    </location>
</feature>
<accession>A0A1J5GD38</accession>
<gene>
    <name evidence="3" type="ORF">AUK42_04375</name>
    <name evidence="6" type="ORF">CO097_03300</name>
    <name evidence="5" type="ORF">COZ07_04110</name>
    <name evidence="4" type="ORF">COZ58_00540</name>
</gene>
<dbReference type="Proteomes" id="UP000231493">
    <property type="component" value="Unassembled WGS sequence"/>
</dbReference>
<dbReference type="PANTHER" id="PTHR33219">
    <property type="entry name" value="YLMG HOMOLOG PROTEIN 2, CHLOROPLASTIC"/>
    <property type="match status" value="1"/>
</dbReference>
<dbReference type="GO" id="GO:0016020">
    <property type="term" value="C:membrane"/>
    <property type="evidence" value="ECO:0007669"/>
    <property type="project" value="InterPro"/>
</dbReference>
<proteinExistence type="inferred from homology"/>
<dbReference type="EMBL" id="PFKO01000151">
    <property type="protein sequence ID" value="PIY32898.1"/>
    <property type="molecule type" value="Genomic_DNA"/>
</dbReference>
<dbReference type="STRING" id="1805029.AUK42_04375"/>
<name>A0A1J5GD38_9BACT</name>
<accession>A0A2M7KAZ7</accession>
<reference evidence="4" key="2">
    <citation type="submission" date="2017-09" db="EMBL/GenBank/DDBJ databases">
        <title>Depth-based differentiation of microbial function through sediment-hosted aquifers and enrichment of novel symbionts in the deep terrestrial subsurface.</title>
        <authorList>
            <person name="Probst A.J."/>
            <person name="Ladd B."/>
            <person name="Jarett J.K."/>
            <person name="Geller-Mcgrath D.E."/>
            <person name="Sieber C.M.K."/>
            <person name="Emerson J.B."/>
            <person name="Anantharaman K."/>
            <person name="Thomas B.C."/>
            <person name="Malmstrom R."/>
            <person name="Stieglmeier M."/>
            <person name="Klingl A."/>
            <person name="Woyke T."/>
            <person name="Ryan C.M."/>
            <person name="Banfield J.F."/>
        </authorList>
    </citation>
    <scope>NUCLEOTIDE SEQUENCE</scope>
    <source>
        <strain evidence="4">CG_4_8_14_3_um_filter_34_18</strain>
    </source>
</reference>
<reference evidence="3 7" key="1">
    <citation type="journal article" date="2016" name="Environ. Microbiol.">
        <title>Genomic resolution of a cold subsurface aquifer community provides metabolic insights for novel microbes adapted to high CO concentrations.</title>
        <authorList>
            <person name="Probst A.J."/>
            <person name="Castelle C.J."/>
            <person name="Singh A."/>
            <person name="Brown C.T."/>
            <person name="Anantharaman K."/>
            <person name="Sharon I."/>
            <person name="Hug L.A."/>
            <person name="Burstein D."/>
            <person name="Emerson J.B."/>
            <person name="Thomas B.C."/>
            <person name="Banfield J.F."/>
        </authorList>
    </citation>
    <scope>NUCLEOTIDE SEQUENCE [LARGE SCALE GENOMIC DNA]</scope>
    <source>
        <strain evidence="3">CG2_30_33_13</strain>
    </source>
</reference>
<dbReference type="EMBL" id="MNYY01000088">
    <property type="protein sequence ID" value="OIP70195.1"/>
    <property type="molecule type" value="Genomic_DNA"/>
</dbReference>
<dbReference type="Proteomes" id="UP000230646">
    <property type="component" value="Unassembled WGS sequence"/>
</dbReference>
<dbReference type="RefSeq" id="WP_406607329.1">
    <property type="nucleotide sequence ID" value="NZ_PFKO01000151.1"/>
</dbReference>
<evidence type="ECO:0000256" key="2">
    <source>
        <dbReference type="SAM" id="Phobius"/>
    </source>
</evidence>
<reference evidence="8 9" key="3">
    <citation type="submission" date="2017-09" db="EMBL/GenBank/DDBJ databases">
        <title>Depth-based differentiation of microbial function through sediment-hosted aquifers and enrichment of novel symbionts in the deep terrestrial subsurface.</title>
        <authorList>
            <person name="Probst A.J."/>
            <person name="Ladd B."/>
            <person name="Jarett J.K."/>
            <person name="Geller-Mcgrath D.E."/>
            <person name="Sieber C.M."/>
            <person name="Emerson J.B."/>
            <person name="Anantharaman K."/>
            <person name="Thomas B.C."/>
            <person name="Malmstrom R."/>
            <person name="Stieglmeier M."/>
            <person name="Klingl A."/>
            <person name="Woyke T."/>
            <person name="Ryan C.M."/>
            <person name="Banfield J.F."/>
        </authorList>
    </citation>
    <scope>NUCLEOTIDE SEQUENCE [LARGE SCALE GENOMIC DNA]</scope>
    <source>
        <strain evidence="5">CG_4_10_14_3_um_filter_34_13</strain>
        <strain evidence="6">CG_4_9_14_3_um_filter_33_16</strain>
    </source>
</reference>
<dbReference type="EMBL" id="PFTV01000083">
    <property type="protein sequence ID" value="PJB57131.1"/>
    <property type="molecule type" value="Genomic_DNA"/>
</dbReference>
<evidence type="ECO:0000313" key="4">
    <source>
        <dbReference type="EMBL" id="PIX35309.1"/>
    </source>
</evidence>
<sequence length="89" mass="10266">MFLLIEIINLVFRLYSYAILARIVLSWIPLERNNLVVQFIYKITEPILAPFRIILPLGGMGLDLSPIIVFFLINLLQRSIINILISIVL</sequence>
<accession>A0A2M8CDI2</accession>
<evidence type="ECO:0000256" key="1">
    <source>
        <dbReference type="ARBA" id="ARBA00010894"/>
    </source>
</evidence>
<dbReference type="Proteomes" id="UP000182763">
    <property type="component" value="Unassembled WGS sequence"/>
</dbReference>
<dbReference type="AlphaFoldDB" id="A0A1J5GD38"/>
<comment type="similarity">
    <text evidence="1">Belongs to the YggT family.</text>
</comment>
<dbReference type="Proteomes" id="UP000228560">
    <property type="component" value="Unassembled WGS sequence"/>
</dbReference>
<evidence type="ECO:0000313" key="6">
    <source>
        <dbReference type="EMBL" id="PJB57131.1"/>
    </source>
</evidence>
<keyword evidence="2" id="KW-0812">Transmembrane</keyword>
<dbReference type="PANTHER" id="PTHR33219:SF14">
    <property type="entry name" value="PROTEIN COFACTOR ASSEMBLY OF COMPLEX C SUBUNIT B CCB3, CHLOROPLASTIC-RELATED"/>
    <property type="match status" value="1"/>
</dbReference>
<accession>A0A2M7PQJ9</accession>
<feature type="transmembrane region" description="Helical" evidence="2">
    <location>
        <begin position="12"/>
        <end position="30"/>
    </location>
</feature>
<dbReference type="InterPro" id="IPR003425">
    <property type="entry name" value="CCB3/YggT"/>
</dbReference>
<dbReference type="EMBL" id="PFIP01000011">
    <property type="protein sequence ID" value="PIX35309.1"/>
    <property type="molecule type" value="Genomic_DNA"/>
</dbReference>
<protein>
    <recommendedName>
        <fullName evidence="10">YggT family protein</fullName>
    </recommendedName>
</protein>
<keyword evidence="2" id="KW-1133">Transmembrane helix</keyword>